<name>A0A0G4HHI0_9ALVE</name>
<dbReference type="EMBL" id="CDMZ01002673">
    <property type="protein sequence ID" value="CEM43393.1"/>
    <property type="molecule type" value="Genomic_DNA"/>
</dbReference>
<sequence length="131" mass="13869">MRRKRLYGLQPLAVLAAVLLVGSVHGATEPRTCTYTDTECSASERCYQGCQNGVRYTLDDGILRYERFSTSNCVGTGTQIPLGRVTIGECRSWGKGSFLVSAGSRALGGETGSVVLPLLLAAVPLLASVLS</sequence>
<reference evidence="2" key="1">
    <citation type="submission" date="2014-11" db="EMBL/GenBank/DDBJ databases">
        <authorList>
            <person name="Otto D Thomas"/>
            <person name="Naeem Raeece"/>
        </authorList>
    </citation>
    <scope>NUCLEOTIDE SEQUENCE</scope>
</reference>
<accession>A0A0G4HHI0</accession>
<proteinExistence type="predicted"/>
<protein>
    <submittedName>
        <fullName evidence="2">Uncharacterized protein</fullName>
    </submittedName>
</protein>
<dbReference type="VEuPathDB" id="CryptoDB:Cvel_27498"/>
<keyword evidence="1" id="KW-0732">Signal</keyword>
<feature type="signal peptide" evidence="1">
    <location>
        <begin position="1"/>
        <end position="26"/>
    </location>
</feature>
<evidence type="ECO:0000256" key="1">
    <source>
        <dbReference type="SAM" id="SignalP"/>
    </source>
</evidence>
<dbReference type="PhylomeDB" id="A0A0G4HHI0"/>
<evidence type="ECO:0000313" key="2">
    <source>
        <dbReference type="EMBL" id="CEM43393.1"/>
    </source>
</evidence>
<gene>
    <name evidence="2" type="ORF">Cvel_27498</name>
</gene>
<feature type="chain" id="PRO_5005191462" evidence="1">
    <location>
        <begin position="27"/>
        <end position="131"/>
    </location>
</feature>
<dbReference type="AlphaFoldDB" id="A0A0G4HHI0"/>
<organism evidence="2">
    <name type="scientific">Chromera velia CCMP2878</name>
    <dbReference type="NCBI Taxonomy" id="1169474"/>
    <lineage>
        <taxon>Eukaryota</taxon>
        <taxon>Sar</taxon>
        <taxon>Alveolata</taxon>
        <taxon>Colpodellida</taxon>
        <taxon>Chromeraceae</taxon>
        <taxon>Chromera</taxon>
    </lineage>
</organism>